<name>A0AAD5A136_SILAS</name>
<dbReference type="Pfam" id="PF05241">
    <property type="entry name" value="EBP"/>
    <property type="match status" value="1"/>
</dbReference>
<feature type="transmembrane region" description="Helical" evidence="11">
    <location>
        <begin position="183"/>
        <end position="204"/>
    </location>
</feature>
<feature type="transmembrane region" description="Helical" evidence="11">
    <location>
        <begin position="231"/>
        <end position="252"/>
    </location>
</feature>
<dbReference type="AlphaFoldDB" id="A0AAD5A136"/>
<dbReference type="PANTHER" id="PTHR14568">
    <property type="entry name" value="TRANSMEMBRANE SUPERFAMILY 6 MEMBER 1/2"/>
    <property type="match status" value="1"/>
</dbReference>
<comment type="similarity">
    <text evidence="7">Belongs to the TM6SF family.</text>
</comment>
<dbReference type="GO" id="GO:0003723">
    <property type="term" value="F:RNA binding"/>
    <property type="evidence" value="ECO:0007669"/>
    <property type="project" value="InterPro"/>
</dbReference>
<feature type="domain" description="EXPERA" evidence="12">
    <location>
        <begin position="74"/>
        <end position="199"/>
    </location>
</feature>
<dbReference type="GO" id="GO:0106005">
    <property type="term" value="P:RNA 5'-cap (guanine-N7)-methylation"/>
    <property type="evidence" value="ECO:0007669"/>
    <property type="project" value="InterPro"/>
</dbReference>
<evidence type="ECO:0000256" key="2">
    <source>
        <dbReference type="ARBA" id="ARBA00022692"/>
    </source>
</evidence>
<dbReference type="PROSITE" id="PS51751">
    <property type="entry name" value="EXPERA"/>
    <property type="match status" value="2"/>
</dbReference>
<feature type="transmembrane region" description="Helical" evidence="11">
    <location>
        <begin position="345"/>
        <end position="364"/>
    </location>
</feature>
<sequence>MAEAQSFEEQFAHRFSEQDEEYQKYLQQPEVQPPVVEAWRSRDTRTETVLIAAVSVVVVLSHLAGVLLKQRAPTDPLFYVFALYALLSVVNLIIGLEQDGIIDSFVTFYLKQANPHINTAHGHMISYWDGCAHYLMYLLMVAAITWGESYRLIGLYWLGSFLMQVIVYIPGSVVGKYGAQLNALFLLHLLYVSVSVWACFRVFIQTATRDIPPTNVQCEQVKSLLHRPVDLFFILGLIITSIFSVLRGLVVLDCPADWCRDYLLNYEPYLKDTSAYPTVQMLVNMLYSTPCVIMMMYGLCVPGCDWLPDLSLVHAGAIAQAQFCHIGASLHTRTPVMYRIPSERLLFFCTFNLFYALIPQALSYRCISRPAFFISTTQHSRTN</sequence>
<protein>
    <recommendedName>
        <fullName evidence="9">Transmembrane 6 superfamily member 1</fullName>
    </recommendedName>
</protein>
<accession>A0AAD5A136</accession>
<evidence type="ECO:0000256" key="9">
    <source>
        <dbReference type="ARBA" id="ARBA00040707"/>
    </source>
</evidence>
<comment type="function">
    <text evidence="8">May function as sterol isomerase.</text>
</comment>
<evidence type="ECO:0000256" key="3">
    <source>
        <dbReference type="ARBA" id="ARBA00022737"/>
    </source>
</evidence>
<evidence type="ECO:0000256" key="4">
    <source>
        <dbReference type="ARBA" id="ARBA00022989"/>
    </source>
</evidence>
<evidence type="ECO:0000313" key="13">
    <source>
        <dbReference type="EMBL" id="KAI5607847.1"/>
    </source>
</evidence>
<feature type="domain" description="EXPERA" evidence="12">
    <location>
        <begin position="229"/>
        <end position="363"/>
    </location>
</feature>
<keyword evidence="4 10" id="KW-1133">Transmembrane helix</keyword>
<comment type="caution">
    <text evidence="13">The sequence shown here is derived from an EMBL/GenBank/DDBJ whole genome shotgun (WGS) entry which is preliminary data.</text>
</comment>
<gene>
    <name evidence="13" type="ORF">C0J50_9798</name>
</gene>
<evidence type="ECO:0000313" key="14">
    <source>
        <dbReference type="Proteomes" id="UP001205998"/>
    </source>
</evidence>
<keyword evidence="5 10" id="KW-0472">Membrane</keyword>
<feature type="transmembrane region" description="Helical" evidence="11">
    <location>
        <begin position="49"/>
        <end position="68"/>
    </location>
</feature>
<dbReference type="EMBL" id="MU589789">
    <property type="protein sequence ID" value="KAI5607847.1"/>
    <property type="molecule type" value="Genomic_DNA"/>
</dbReference>
<evidence type="ECO:0000256" key="6">
    <source>
        <dbReference type="ARBA" id="ARBA00023228"/>
    </source>
</evidence>
<dbReference type="GO" id="GO:0005765">
    <property type="term" value="C:lysosomal membrane"/>
    <property type="evidence" value="ECO:0007669"/>
    <property type="project" value="UniProtKB-SubCell"/>
</dbReference>
<evidence type="ECO:0000256" key="1">
    <source>
        <dbReference type="ARBA" id="ARBA00004155"/>
    </source>
</evidence>
<dbReference type="GO" id="GO:0031533">
    <property type="term" value="C:mRNA capping enzyme complex"/>
    <property type="evidence" value="ECO:0007669"/>
    <property type="project" value="InterPro"/>
</dbReference>
<dbReference type="Proteomes" id="UP001205998">
    <property type="component" value="Unassembled WGS sequence"/>
</dbReference>
<evidence type="ECO:0000256" key="7">
    <source>
        <dbReference type="ARBA" id="ARBA00034760"/>
    </source>
</evidence>
<dbReference type="Pfam" id="PF15320">
    <property type="entry name" value="RAM"/>
    <property type="match status" value="1"/>
</dbReference>
<proteinExistence type="inferred from homology"/>
<dbReference type="InterPro" id="IPR033118">
    <property type="entry name" value="EXPERA"/>
</dbReference>
<feature type="transmembrane region" description="Helical" evidence="11">
    <location>
        <begin position="125"/>
        <end position="146"/>
    </location>
</feature>
<keyword evidence="2 10" id="KW-0812">Transmembrane</keyword>
<reference evidence="13" key="1">
    <citation type="submission" date="2018-07" db="EMBL/GenBank/DDBJ databases">
        <title>Comparative genomics of catfishes provides insights into carnivory and benthic adaptation.</title>
        <authorList>
            <person name="Zhang Y."/>
            <person name="Wang D."/>
            <person name="Peng Z."/>
            <person name="Zheng S."/>
            <person name="Shao F."/>
            <person name="Tao W."/>
        </authorList>
    </citation>
    <scope>NUCLEOTIDE SEQUENCE</scope>
    <source>
        <strain evidence="13">Chongqing</strain>
    </source>
</reference>
<evidence type="ECO:0000256" key="10">
    <source>
        <dbReference type="PROSITE-ProRule" id="PRU01087"/>
    </source>
</evidence>
<dbReference type="PANTHER" id="PTHR14568:SF10">
    <property type="entry name" value="TRANSMEMBRANE 6 SUPERFAMILY MEMBER 1"/>
    <property type="match status" value="1"/>
</dbReference>
<feature type="transmembrane region" description="Helical" evidence="11">
    <location>
        <begin position="153"/>
        <end position="171"/>
    </location>
</feature>
<keyword evidence="14" id="KW-1185">Reference proteome</keyword>
<evidence type="ECO:0000259" key="12">
    <source>
        <dbReference type="PROSITE" id="PS51751"/>
    </source>
</evidence>
<dbReference type="CDD" id="cd21106">
    <property type="entry name" value="TM6SF1-like"/>
    <property type="match status" value="1"/>
</dbReference>
<dbReference type="InterPro" id="IPR047195">
    <property type="entry name" value="TM6SF1-like"/>
</dbReference>
<dbReference type="Pfam" id="PF26083">
    <property type="entry name" value="TM_Tm6sf2"/>
    <property type="match status" value="1"/>
</dbReference>
<dbReference type="InterPro" id="IPR059044">
    <property type="entry name" value="TM_Tm6sf1/2"/>
</dbReference>
<keyword evidence="3" id="KW-0677">Repeat</keyword>
<organism evidence="13 14">
    <name type="scientific">Silurus asotus</name>
    <name type="common">Amur catfish</name>
    <name type="synonym">Parasilurus asotus</name>
    <dbReference type="NCBI Taxonomy" id="30991"/>
    <lineage>
        <taxon>Eukaryota</taxon>
        <taxon>Metazoa</taxon>
        <taxon>Chordata</taxon>
        <taxon>Craniata</taxon>
        <taxon>Vertebrata</taxon>
        <taxon>Euteleostomi</taxon>
        <taxon>Actinopterygii</taxon>
        <taxon>Neopterygii</taxon>
        <taxon>Teleostei</taxon>
        <taxon>Ostariophysi</taxon>
        <taxon>Siluriformes</taxon>
        <taxon>Siluridae</taxon>
        <taxon>Silurus</taxon>
    </lineage>
</organism>
<comment type="subcellular location">
    <subcellularLocation>
        <location evidence="1">Lysosome membrane</location>
        <topology evidence="1">Multi-pass membrane protein</topology>
    </subcellularLocation>
</comment>
<evidence type="ECO:0000256" key="5">
    <source>
        <dbReference type="ARBA" id="ARBA00023136"/>
    </source>
</evidence>
<evidence type="ECO:0000256" key="8">
    <source>
        <dbReference type="ARBA" id="ARBA00037773"/>
    </source>
</evidence>
<dbReference type="InterPro" id="IPR028271">
    <property type="entry name" value="RAMAC"/>
</dbReference>
<feature type="transmembrane region" description="Helical" evidence="11">
    <location>
        <begin position="77"/>
        <end position="96"/>
    </location>
</feature>
<evidence type="ECO:0000256" key="11">
    <source>
        <dbReference type="SAM" id="Phobius"/>
    </source>
</evidence>
<keyword evidence="6" id="KW-0458">Lysosome</keyword>